<dbReference type="PATRIC" id="fig|1449351.3.peg.3137"/>
<dbReference type="RefSeq" id="WP_043772921.1">
    <property type="nucleotide sequence ID" value="NZ_JAME01000024.1"/>
</dbReference>
<protein>
    <submittedName>
        <fullName evidence="2">Phosphodiesterase</fullName>
    </submittedName>
</protein>
<name>X7F7I3_9RHOB</name>
<dbReference type="InterPro" id="IPR017946">
    <property type="entry name" value="PLC-like_Pdiesterase_TIM-brl"/>
</dbReference>
<dbReference type="Proteomes" id="UP000023430">
    <property type="component" value="Unassembled WGS sequence"/>
</dbReference>
<keyword evidence="3" id="KW-1185">Reference proteome</keyword>
<dbReference type="InterPro" id="IPR030395">
    <property type="entry name" value="GP_PDE_dom"/>
</dbReference>
<dbReference type="eggNOG" id="COG0584">
    <property type="taxonomic scope" value="Bacteria"/>
</dbReference>
<evidence type="ECO:0000259" key="1">
    <source>
        <dbReference type="PROSITE" id="PS51704"/>
    </source>
</evidence>
<sequence>MVPLPRAFLDRPIAHRGLHRARDGRPENSRAAVAAAIAGGYGIEIDLQLSADGVAMVFHDAALDRLTDATGPLAARTAADLAAIPLRHGSETIPTFAEILACVAGRVPLLVEIKDQDGALGPGVGALEAAAAADLAGYAGPVALMSFNPHAVAALARAAPGLPRGLVTCAFPAAEWPDVPAPVRDRLRAIPDAGPTGASFVSHDARDLDNPRLAELAAQGVAILCWTIRSAEAEAAARRVAANVTFEGYAA</sequence>
<organism evidence="2 3">
    <name type="scientific">Roseivivax isoporae LMG 25204</name>
    <dbReference type="NCBI Taxonomy" id="1449351"/>
    <lineage>
        <taxon>Bacteria</taxon>
        <taxon>Pseudomonadati</taxon>
        <taxon>Pseudomonadota</taxon>
        <taxon>Alphaproteobacteria</taxon>
        <taxon>Rhodobacterales</taxon>
        <taxon>Roseobacteraceae</taxon>
        <taxon>Roseivivax</taxon>
    </lineage>
</organism>
<proteinExistence type="predicted"/>
<gene>
    <name evidence="2" type="ORF">RISW2_10415</name>
</gene>
<reference evidence="2 3" key="1">
    <citation type="submission" date="2014-01" db="EMBL/GenBank/DDBJ databases">
        <title>Roseivivax isoporae LMG 25204 Genome Sequencing.</title>
        <authorList>
            <person name="Lai Q."/>
            <person name="Li G."/>
            <person name="Shao Z."/>
        </authorList>
    </citation>
    <scope>NUCLEOTIDE SEQUENCE [LARGE SCALE GENOMIC DNA]</scope>
    <source>
        <strain evidence="2 3">LMG 25204</strain>
    </source>
</reference>
<evidence type="ECO:0000313" key="3">
    <source>
        <dbReference type="Proteomes" id="UP000023430"/>
    </source>
</evidence>
<dbReference type="AlphaFoldDB" id="X7F7I3"/>
<accession>X7F7I3</accession>
<dbReference type="PANTHER" id="PTHR46211:SF1">
    <property type="entry name" value="GLYCEROPHOSPHODIESTER PHOSPHODIESTERASE, CYTOPLASMIC"/>
    <property type="match status" value="1"/>
</dbReference>
<dbReference type="OrthoDB" id="384721at2"/>
<dbReference type="EMBL" id="JAME01000024">
    <property type="protein sequence ID" value="ETX28021.1"/>
    <property type="molecule type" value="Genomic_DNA"/>
</dbReference>
<evidence type="ECO:0000313" key="2">
    <source>
        <dbReference type="EMBL" id="ETX28021.1"/>
    </source>
</evidence>
<feature type="domain" description="GP-PDE" evidence="1">
    <location>
        <begin position="10"/>
        <end position="251"/>
    </location>
</feature>
<comment type="caution">
    <text evidence="2">The sequence shown here is derived from an EMBL/GenBank/DDBJ whole genome shotgun (WGS) entry which is preliminary data.</text>
</comment>
<dbReference type="GO" id="GO:0008081">
    <property type="term" value="F:phosphoric diester hydrolase activity"/>
    <property type="evidence" value="ECO:0007669"/>
    <property type="project" value="InterPro"/>
</dbReference>
<dbReference type="Pfam" id="PF03009">
    <property type="entry name" value="GDPD"/>
    <property type="match status" value="1"/>
</dbReference>
<dbReference type="GO" id="GO:0006629">
    <property type="term" value="P:lipid metabolic process"/>
    <property type="evidence" value="ECO:0007669"/>
    <property type="project" value="InterPro"/>
</dbReference>
<dbReference type="Gene3D" id="3.20.20.190">
    <property type="entry name" value="Phosphatidylinositol (PI) phosphodiesterase"/>
    <property type="match status" value="1"/>
</dbReference>
<dbReference type="SUPFAM" id="SSF51695">
    <property type="entry name" value="PLC-like phosphodiesterases"/>
    <property type="match status" value="1"/>
</dbReference>
<dbReference type="STRING" id="1449351.RISW2_10415"/>
<dbReference type="PROSITE" id="PS51704">
    <property type="entry name" value="GP_PDE"/>
    <property type="match status" value="1"/>
</dbReference>
<dbReference type="PANTHER" id="PTHR46211">
    <property type="entry name" value="GLYCEROPHOSPHORYL DIESTER PHOSPHODIESTERASE"/>
    <property type="match status" value="1"/>
</dbReference>